<keyword evidence="1" id="KW-0472">Membrane</keyword>
<evidence type="ECO:0000256" key="1">
    <source>
        <dbReference type="SAM" id="Phobius"/>
    </source>
</evidence>
<dbReference type="AlphaFoldDB" id="A0A833RWA5"/>
<keyword evidence="1" id="KW-0812">Transmembrane</keyword>
<evidence type="ECO:0000313" key="3">
    <source>
        <dbReference type="Proteomes" id="UP000655588"/>
    </source>
</evidence>
<keyword evidence="3" id="KW-1185">Reference proteome</keyword>
<feature type="transmembrane region" description="Helical" evidence="1">
    <location>
        <begin position="51"/>
        <end position="77"/>
    </location>
</feature>
<gene>
    <name evidence="2" type="ORF">E2986_11671</name>
</gene>
<proteinExistence type="predicted"/>
<evidence type="ECO:0000313" key="2">
    <source>
        <dbReference type="EMBL" id="KAF3430059.1"/>
    </source>
</evidence>
<organism evidence="2 3">
    <name type="scientific">Frieseomelitta varia</name>
    <dbReference type="NCBI Taxonomy" id="561572"/>
    <lineage>
        <taxon>Eukaryota</taxon>
        <taxon>Metazoa</taxon>
        <taxon>Ecdysozoa</taxon>
        <taxon>Arthropoda</taxon>
        <taxon>Hexapoda</taxon>
        <taxon>Insecta</taxon>
        <taxon>Pterygota</taxon>
        <taxon>Neoptera</taxon>
        <taxon>Endopterygota</taxon>
        <taxon>Hymenoptera</taxon>
        <taxon>Apocrita</taxon>
        <taxon>Aculeata</taxon>
        <taxon>Apoidea</taxon>
        <taxon>Anthophila</taxon>
        <taxon>Apidae</taxon>
        <taxon>Frieseomelitta</taxon>
    </lineage>
</organism>
<name>A0A833RWA5_9HYME</name>
<keyword evidence="1" id="KW-1133">Transmembrane helix</keyword>
<dbReference type="EMBL" id="WNWW01000131">
    <property type="protein sequence ID" value="KAF3430059.1"/>
    <property type="molecule type" value="Genomic_DNA"/>
</dbReference>
<dbReference type="Proteomes" id="UP000655588">
    <property type="component" value="Unassembled WGS sequence"/>
</dbReference>
<feature type="transmembrane region" description="Helical" evidence="1">
    <location>
        <begin position="83"/>
        <end position="108"/>
    </location>
</feature>
<sequence>MLWSRYGQFKRELGVSAIDDKRKCNVFDETNQTIVVSSFCWPLSTSSRTRILVYAVLRIISVINACMLFLALLYSVYVHSDDIIIVFESVCLGLGVSQLMIQTIICSVNYKSLQIVRKTSFEKSELNTVKIEDLRLKI</sequence>
<reference evidence="2" key="1">
    <citation type="submission" date="2019-11" db="EMBL/GenBank/DDBJ databases">
        <title>The nuclear and mitochondrial genomes of Frieseomelitta varia - a highly eusocial stingless bee (Meliponini) with a permanently sterile worker caste.</title>
        <authorList>
            <person name="Freitas F.C.P."/>
            <person name="Lourenco A.P."/>
            <person name="Nunes F.M.F."/>
            <person name="Paschoal A.R."/>
            <person name="Abreu F.C.P."/>
            <person name="Barbin F.O."/>
            <person name="Bataglia L."/>
            <person name="Cardoso-Junior C.A.M."/>
            <person name="Cervoni M.S."/>
            <person name="Silva S.R."/>
            <person name="Dalarmi F."/>
            <person name="Del Lama M.A."/>
            <person name="Depintor T.S."/>
            <person name="Ferreira K.M."/>
            <person name="Goria P.S."/>
            <person name="Jaskot M.C."/>
            <person name="Lago D.C."/>
            <person name="Luna-Lucena D."/>
            <person name="Moda L.M."/>
            <person name="Nascimento L."/>
            <person name="Pedrino M."/>
            <person name="Rabico F.O."/>
            <person name="Sanches F.C."/>
            <person name="Santos D.E."/>
            <person name="Santos C.G."/>
            <person name="Vieira J."/>
            <person name="Lopes T.F."/>
            <person name="Barchuk A.R."/>
            <person name="Hartfelder K."/>
            <person name="Simoes Z.L.P."/>
            <person name="Bitondi M.M.G."/>
            <person name="Pinheiro D.G."/>
        </authorList>
    </citation>
    <scope>NUCLEOTIDE SEQUENCE</scope>
    <source>
        <strain evidence="2">USP_RPSP 00005682</strain>
        <tissue evidence="2">Whole individual</tissue>
    </source>
</reference>
<comment type="caution">
    <text evidence="2">The sequence shown here is derived from an EMBL/GenBank/DDBJ whole genome shotgun (WGS) entry which is preliminary data.</text>
</comment>
<accession>A0A833RWA5</accession>
<protein>
    <submittedName>
        <fullName evidence="2">Uncharacterized protein</fullName>
    </submittedName>
</protein>